<feature type="binding site" evidence="2">
    <location>
        <position position="49"/>
    </location>
    <ligand>
        <name>Mg(2+)</name>
        <dbReference type="ChEBI" id="CHEBI:18420"/>
        <label>1</label>
    </ligand>
</feature>
<dbReference type="SUPFAM" id="SSF55326">
    <property type="entry name" value="PurM N-terminal domain-like"/>
    <property type="match status" value="1"/>
</dbReference>
<dbReference type="Gene3D" id="3.90.650.10">
    <property type="entry name" value="PurM-like C-terminal domain"/>
    <property type="match status" value="1"/>
</dbReference>
<dbReference type="GO" id="GO:0009229">
    <property type="term" value="P:thiamine diphosphate biosynthetic process"/>
    <property type="evidence" value="ECO:0007669"/>
    <property type="project" value="UniProtKB-UniRule"/>
</dbReference>
<dbReference type="CDD" id="cd02194">
    <property type="entry name" value="ThiL"/>
    <property type="match status" value="1"/>
</dbReference>
<keyword evidence="2" id="KW-0547">Nucleotide-binding</keyword>
<evidence type="ECO:0000256" key="3">
    <source>
        <dbReference type="SAM" id="MobiDB-lite"/>
    </source>
</evidence>
<reference evidence="6" key="1">
    <citation type="submission" date="2016-10" db="EMBL/GenBank/DDBJ databases">
        <authorList>
            <person name="Wegmann U."/>
        </authorList>
    </citation>
    <scope>NUCLEOTIDE SEQUENCE [LARGE SCALE GENOMIC DNA]</scope>
</reference>
<feature type="binding site" evidence="2">
    <location>
        <begin position="125"/>
        <end position="126"/>
    </location>
    <ligand>
        <name>ATP</name>
        <dbReference type="ChEBI" id="CHEBI:30616"/>
    </ligand>
</feature>
<dbReference type="RefSeq" id="WP_072335366.1">
    <property type="nucleotide sequence ID" value="NZ_CALJDE010000065.1"/>
</dbReference>
<comment type="catalytic activity">
    <reaction evidence="2">
        <text>thiamine phosphate + ATP = thiamine diphosphate + ADP</text>
        <dbReference type="Rhea" id="RHEA:15913"/>
        <dbReference type="ChEBI" id="CHEBI:30616"/>
        <dbReference type="ChEBI" id="CHEBI:37575"/>
        <dbReference type="ChEBI" id="CHEBI:58937"/>
        <dbReference type="ChEBI" id="CHEBI:456216"/>
        <dbReference type="EC" id="2.7.4.16"/>
    </reaction>
</comment>
<feature type="binding site" evidence="2">
    <location>
        <position position="47"/>
    </location>
    <ligand>
        <name>Mg(2+)</name>
        <dbReference type="ChEBI" id="CHEBI:18420"/>
        <label>4</label>
    </ligand>
</feature>
<feature type="binding site" evidence="2">
    <location>
        <position position="78"/>
    </location>
    <ligand>
        <name>Mg(2+)</name>
        <dbReference type="ChEBI" id="CHEBI:18420"/>
        <label>3</label>
    </ligand>
</feature>
<feature type="binding site" evidence="2">
    <location>
        <position position="34"/>
    </location>
    <ligand>
        <name>Mg(2+)</name>
        <dbReference type="ChEBI" id="CHEBI:18420"/>
        <label>4</label>
    </ligand>
</feature>
<feature type="compositionally biased region" description="Basic and acidic residues" evidence="3">
    <location>
        <begin position="239"/>
        <end position="248"/>
    </location>
</feature>
<dbReference type="InterPro" id="IPR036676">
    <property type="entry name" value="PurM-like_C_sf"/>
</dbReference>
<feature type="binding site" evidence="2">
    <location>
        <position position="78"/>
    </location>
    <ligand>
        <name>Mg(2+)</name>
        <dbReference type="ChEBI" id="CHEBI:18420"/>
        <label>2</label>
    </ligand>
</feature>
<dbReference type="HAMAP" id="MF_02128">
    <property type="entry name" value="TMP_kinase"/>
    <property type="match status" value="1"/>
</dbReference>
<dbReference type="Pfam" id="PF00586">
    <property type="entry name" value="AIRS"/>
    <property type="match status" value="1"/>
</dbReference>
<dbReference type="GO" id="GO:0000287">
    <property type="term" value="F:magnesium ion binding"/>
    <property type="evidence" value="ECO:0007669"/>
    <property type="project" value="UniProtKB-UniRule"/>
</dbReference>
<feature type="binding site" evidence="2">
    <location>
        <position position="49"/>
    </location>
    <ligand>
        <name>Mg(2+)</name>
        <dbReference type="ChEBI" id="CHEBI:18420"/>
        <label>2</label>
    </ligand>
</feature>
<dbReference type="KEGG" id="dpg:DESPIGER_1678"/>
<feature type="binding site" evidence="2">
    <location>
        <position position="225"/>
    </location>
    <ligand>
        <name>Mg(2+)</name>
        <dbReference type="ChEBI" id="CHEBI:18420"/>
        <label>5</label>
    </ligand>
</feature>
<dbReference type="InterPro" id="IPR006283">
    <property type="entry name" value="ThiL-like"/>
</dbReference>
<dbReference type="AlphaFoldDB" id="A0A1K1LFN9"/>
<feature type="binding site" evidence="2">
    <location>
        <position position="78"/>
    </location>
    <ligand>
        <name>Mg(2+)</name>
        <dbReference type="ChEBI" id="CHEBI:18420"/>
        <label>4</label>
    </ligand>
</feature>
<dbReference type="GO" id="GO:0005524">
    <property type="term" value="F:ATP binding"/>
    <property type="evidence" value="ECO:0007669"/>
    <property type="project" value="UniProtKB-UniRule"/>
</dbReference>
<comment type="miscellaneous">
    <text evidence="2">Reaction mechanism of ThiL seems to utilize a direct, inline transfer of the gamma-phosphate of ATP to TMP rather than a phosphorylated enzyme intermediate.</text>
</comment>
<feature type="binding site" evidence="2">
    <location>
        <position position="152"/>
    </location>
    <ligand>
        <name>ATP</name>
        <dbReference type="ChEBI" id="CHEBI:30616"/>
    </ligand>
</feature>
<feature type="binding site" evidence="2">
    <location>
        <position position="224"/>
    </location>
    <ligand>
        <name>ATP</name>
        <dbReference type="ChEBI" id="CHEBI:30616"/>
    </ligand>
</feature>
<evidence type="ECO:0000256" key="1">
    <source>
        <dbReference type="ARBA" id="ARBA00022977"/>
    </source>
</evidence>
<protein>
    <recommendedName>
        <fullName evidence="2">Thiamine-monophosphate kinase</fullName>
        <shortName evidence="2">TMP kinase</shortName>
        <shortName evidence="2">Thiamine-phosphate kinase</shortName>
        <ecNumber evidence="2">2.7.4.16</ecNumber>
    </recommendedName>
</protein>
<dbReference type="OrthoDB" id="9802811at2"/>
<feature type="binding site" evidence="2">
    <location>
        <position position="126"/>
    </location>
    <ligand>
        <name>Mg(2+)</name>
        <dbReference type="ChEBI" id="CHEBI:18420"/>
        <label>1</label>
    </ligand>
</feature>
<dbReference type="PIRSF" id="PIRSF005303">
    <property type="entry name" value="Thiam_monoph_kin"/>
    <property type="match status" value="1"/>
</dbReference>
<dbReference type="PANTHER" id="PTHR30270:SF0">
    <property type="entry name" value="THIAMINE-MONOPHOSPHATE KINASE"/>
    <property type="match status" value="1"/>
</dbReference>
<dbReference type="EC" id="2.7.4.16" evidence="2"/>
<feature type="region of interest" description="Disordered" evidence="3">
    <location>
        <begin position="237"/>
        <end position="256"/>
    </location>
</feature>
<dbReference type="SUPFAM" id="SSF56042">
    <property type="entry name" value="PurM C-terminal domain-like"/>
    <property type="match status" value="1"/>
</dbReference>
<keyword evidence="2 5" id="KW-0418">Kinase</keyword>
<dbReference type="Gene3D" id="3.30.1330.10">
    <property type="entry name" value="PurM-like, N-terminal domain"/>
    <property type="match status" value="1"/>
</dbReference>
<feature type="binding site" evidence="2">
    <location>
        <position position="292"/>
    </location>
    <ligand>
        <name>substrate</name>
    </ligand>
</feature>
<evidence type="ECO:0000313" key="6">
    <source>
        <dbReference type="Proteomes" id="UP000186323"/>
    </source>
</evidence>
<keyword evidence="2" id="KW-0460">Magnesium</keyword>
<comment type="caution">
    <text evidence="2">Lacks conserved residue(s) required for the propagation of feature annotation.</text>
</comment>
<keyword evidence="1 2" id="KW-0784">Thiamine biosynthesis</keyword>
<dbReference type="GO" id="GO:0009030">
    <property type="term" value="F:thiamine-phosphate kinase activity"/>
    <property type="evidence" value="ECO:0007669"/>
    <property type="project" value="UniProtKB-UniRule"/>
</dbReference>
<feature type="binding site" evidence="2">
    <location>
        <position position="340"/>
    </location>
    <ligand>
        <name>substrate</name>
    </ligand>
</feature>
<keyword evidence="2 5" id="KW-0808">Transferase</keyword>
<comment type="similarity">
    <text evidence="2">Belongs to the thiamine-monophosphate kinase family.</text>
</comment>
<organism evidence="5 6">
    <name type="scientific">Desulfovibrio piger</name>
    <dbReference type="NCBI Taxonomy" id="901"/>
    <lineage>
        <taxon>Bacteria</taxon>
        <taxon>Pseudomonadati</taxon>
        <taxon>Thermodesulfobacteriota</taxon>
        <taxon>Desulfovibrionia</taxon>
        <taxon>Desulfovibrionales</taxon>
        <taxon>Desulfovibrionaceae</taxon>
        <taxon>Desulfovibrio</taxon>
    </lineage>
</organism>
<proteinExistence type="inferred from homology"/>
<feature type="domain" description="PurM-like N-terminal" evidence="4">
    <location>
        <begin position="32"/>
        <end position="141"/>
    </location>
</feature>
<feature type="binding site" evidence="2">
    <location>
        <position position="222"/>
    </location>
    <ligand>
        <name>Mg(2+)</name>
        <dbReference type="ChEBI" id="CHEBI:18420"/>
        <label>3</label>
    </ligand>
</feature>
<keyword evidence="2" id="KW-0479">Metal-binding</keyword>
<comment type="function">
    <text evidence="2">Catalyzes the ATP-dependent phosphorylation of thiamine-monophosphate (TMP) to form thiamine-pyrophosphate (TPP), the active form of vitamin B1.</text>
</comment>
<evidence type="ECO:0000256" key="2">
    <source>
        <dbReference type="HAMAP-Rule" id="MF_02128"/>
    </source>
</evidence>
<accession>A0A1K1LFN9</accession>
<dbReference type="UniPathway" id="UPA00060">
    <property type="reaction ID" value="UER00142"/>
</dbReference>
<evidence type="ECO:0000313" key="5">
    <source>
        <dbReference type="EMBL" id="SFV73514.1"/>
    </source>
</evidence>
<feature type="binding site" evidence="2">
    <location>
        <position position="48"/>
    </location>
    <ligand>
        <name>Mg(2+)</name>
        <dbReference type="ChEBI" id="CHEBI:18420"/>
        <label>1</label>
    </ligand>
</feature>
<dbReference type="PANTHER" id="PTHR30270">
    <property type="entry name" value="THIAMINE-MONOPHOSPHATE KINASE"/>
    <property type="match status" value="1"/>
</dbReference>
<evidence type="ECO:0000259" key="4">
    <source>
        <dbReference type="Pfam" id="PF00586"/>
    </source>
</evidence>
<dbReference type="EMBL" id="LT630450">
    <property type="protein sequence ID" value="SFV73514.1"/>
    <property type="molecule type" value="Genomic_DNA"/>
</dbReference>
<comment type="pathway">
    <text evidence="2">Cofactor biosynthesis; thiamine diphosphate biosynthesis; thiamine diphosphate from thiamine phosphate: step 1/1.</text>
</comment>
<feature type="binding site" evidence="2">
    <location>
        <position position="56"/>
    </location>
    <ligand>
        <name>substrate</name>
    </ligand>
</feature>
<keyword evidence="6" id="KW-1185">Reference proteome</keyword>
<feature type="binding site" evidence="2">
    <location>
        <position position="34"/>
    </location>
    <ligand>
        <name>Mg(2+)</name>
        <dbReference type="ChEBI" id="CHEBI:18420"/>
        <label>3</label>
    </ligand>
</feature>
<dbReference type="Proteomes" id="UP000186323">
    <property type="component" value="Chromosome I"/>
</dbReference>
<dbReference type="InterPro" id="IPR016188">
    <property type="entry name" value="PurM-like_N"/>
</dbReference>
<dbReference type="InterPro" id="IPR036921">
    <property type="entry name" value="PurM-like_N_sf"/>
</dbReference>
<keyword evidence="2" id="KW-0067">ATP-binding</keyword>
<name>A0A1K1LFN9_9BACT</name>
<dbReference type="GO" id="GO:0009228">
    <property type="term" value="P:thiamine biosynthetic process"/>
    <property type="evidence" value="ECO:0007669"/>
    <property type="project" value="UniProtKB-KW"/>
</dbReference>
<sequence length="349" mass="36926">MSQPSRASEDSILACLARHFPATHPSLLLGRGDDCAVLKAGTPLCVSSDLFLEDVHFRRSYFTPEEIGHKALAVNVSDIAACGGRPLAFTLALGLPDDVDALWLDRFFSGMAALAQEQRLALAGGDLSRSPFLHVCITIWGESYTGGDFLVRGGSMPGDSLFVVGRPGLARVGLQVLEREGRAALERWPAACAAHLLPVPQVDAGLMLARAGANARPPALMDLSDGIMRDLPRLLGRTGESRARREGDTGTATDSGLGAAILLPQGMLHPEVVRHARENGLNPVHEALLGGEDYALLGSCAPDMLPILHAAIPGFMSIGTITDDGELTCNNEPLDTLRGFDHFAVSAEA</sequence>
<gene>
    <name evidence="2" type="primary">thiL</name>
    <name evidence="5" type="ORF">DESPIGER_1678</name>
</gene>